<evidence type="ECO:0000256" key="1">
    <source>
        <dbReference type="ARBA" id="ARBA00006964"/>
    </source>
</evidence>
<dbReference type="RefSeq" id="WP_022515291.1">
    <property type="nucleotide sequence ID" value="NZ_JACOQH010000001.1"/>
</dbReference>
<comment type="caution">
    <text evidence="4">The sequence shown here is derived from an EMBL/GenBank/DDBJ whole genome shotgun (WGS) entry which is preliminary data.</text>
</comment>
<gene>
    <name evidence="4" type="ORF">H8Z76_01175</name>
</gene>
<name>A0ABR7I6S6_9FIRM</name>
<accession>A0ABR7I6S6</accession>
<keyword evidence="5" id="KW-1185">Reference proteome</keyword>
<evidence type="ECO:0000256" key="2">
    <source>
        <dbReference type="ARBA" id="ARBA00022112"/>
    </source>
</evidence>
<dbReference type="NCBIfam" id="TIGR00486">
    <property type="entry name" value="YbgI_SA1388"/>
    <property type="match status" value="1"/>
</dbReference>
<evidence type="ECO:0000313" key="4">
    <source>
        <dbReference type="EMBL" id="MBC5752648.1"/>
    </source>
</evidence>
<evidence type="ECO:0000256" key="3">
    <source>
        <dbReference type="ARBA" id="ARBA00022723"/>
    </source>
</evidence>
<protein>
    <recommendedName>
        <fullName evidence="2">GTP cyclohydrolase 1 type 2 homolog</fullName>
    </recommendedName>
</protein>
<dbReference type="SUPFAM" id="SSF102705">
    <property type="entry name" value="NIF3 (NGG1p interacting factor 3)-like"/>
    <property type="match status" value="1"/>
</dbReference>
<comment type="similarity">
    <text evidence="1">Belongs to the GTP cyclohydrolase I type 2/NIF3 family.</text>
</comment>
<dbReference type="InterPro" id="IPR036069">
    <property type="entry name" value="DUF34/NIF3_sf"/>
</dbReference>
<dbReference type="PANTHER" id="PTHR13799:SF14">
    <property type="entry name" value="GTP CYCLOHYDROLASE 1 TYPE 2 HOMOLOG"/>
    <property type="match status" value="1"/>
</dbReference>
<dbReference type="EMBL" id="JACOQH010000001">
    <property type="protein sequence ID" value="MBC5752648.1"/>
    <property type="molecule type" value="Genomic_DNA"/>
</dbReference>
<dbReference type="InterPro" id="IPR002678">
    <property type="entry name" value="DUF34/NIF3"/>
</dbReference>
<keyword evidence="3" id="KW-0479">Metal-binding</keyword>
<dbReference type="Gene3D" id="3.40.1390.30">
    <property type="entry name" value="NIF3 (NGG1p interacting factor 3)-like"/>
    <property type="match status" value="2"/>
</dbReference>
<proteinExistence type="inferred from homology"/>
<organism evidence="4 5">
    <name type="scientific">Roseburia yibonii</name>
    <dbReference type="NCBI Taxonomy" id="2763063"/>
    <lineage>
        <taxon>Bacteria</taxon>
        <taxon>Bacillati</taxon>
        <taxon>Bacillota</taxon>
        <taxon>Clostridia</taxon>
        <taxon>Lachnospirales</taxon>
        <taxon>Lachnospiraceae</taxon>
        <taxon>Roseburia</taxon>
    </lineage>
</organism>
<reference evidence="4 5" key="1">
    <citation type="submission" date="2020-08" db="EMBL/GenBank/DDBJ databases">
        <title>Genome public.</title>
        <authorList>
            <person name="Liu C."/>
            <person name="Sun Q."/>
        </authorList>
    </citation>
    <scope>NUCLEOTIDE SEQUENCE [LARGE SCALE GENOMIC DNA]</scope>
    <source>
        <strain evidence="4 5">BX0805</strain>
    </source>
</reference>
<dbReference type="Pfam" id="PF01784">
    <property type="entry name" value="DUF34_NIF3"/>
    <property type="match status" value="1"/>
</dbReference>
<evidence type="ECO:0000313" key="5">
    <source>
        <dbReference type="Proteomes" id="UP000621540"/>
    </source>
</evidence>
<dbReference type="Proteomes" id="UP000621540">
    <property type="component" value="Unassembled WGS sequence"/>
</dbReference>
<dbReference type="PANTHER" id="PTHR13799">
    <property type="entry name" value="NGG1 INTERACTING FACTOR 3"/>
    <property type="match status" value="1"/>
</dbReference>
<sequence>MKGEEVLAILRQAAPEHYACAWDNVGLLVGSSKKEVKRIYLALDATDEVVEQAVSCGADLLVTHHPLIFSGLKRVTDEDFIGRRVQKLIAHDISYYAMHTSFDVSKMADLAAERLGFVAPQALEEMFEEDGETKGIGKIGNLAQEMTLASCAQFVKKAFEIPAVKVFGNPKQKVKRAAVCPGSGKSEIPFALQKGAEVLITGDIDHHDGIDAVAQGLCVIDAGHYGLEHIFVPYMKEYLDTRCRQVEVIMREDIFPFEVV</sequence>